<reference evidence="1" key="1">
    <citation type="journal article" date="2022" name="bioRxiv">
        <title>Genomics of Preaxostyla Flagellates Illuminates Evolutionary Transitions and the Path Towards Mitochondrial Loss.</title>
        <authorList>
            <person name="Novak L.V.F."/>
            <person name="Treitli S.C."/>
            <person name="Pyrih J."/>
            <person name="Halakuc P."/>
            <person name="Pipaliya S.V."/>
            <person name="Vacek V."/>
            <person name="Brzon O."/>
            <person name="Soukal P."/>
            <person name="Eme L."/>
            <person name="Dacks J.B."/>
            <person name="Karnkowska A."/>
            <person name="Elias M."/>
            <person name="Hampl V."/>
        </authorList>
    </citation>
    <scope>NUCLEOTIDE SEQUENCE</scope>
    <source>
        <strain evidence="1">RCP-MX</strain>
    </source>
</reference>
<keyword evidence="2" id="KW-1185">Reference proteome</keyword>
<evidence type="ECO:0000313" key="1">
    <source>
        <dbReference type="EMBL" id="KAJ4457930.1"/>
    </source>
</evidence>
<organism evidence="1 2">
    <name type="scientific">Paratrimastix pyriformis</name>
    <dbReference type="NCBI Taxonomy" id="342808"/>
    <lineage>
        <taxon>Eukaryota</taxon>
        <taxon>Metamonada</taxon>
        <taxon>Preaxostyla</taxon>
        <taxon>Paratrimastigidae</taxon>
        <taxon>Paratrimastix</taxon>
    </lineage>
</organism>
<evidence type="ECO:0008006" key="3">
    <source>
        <dbReference type="Google" id="ProtNLM"/>
    </source>
</evidence>
<comment type="caution">
    <text evidence="1">The sequence shown here is derived from an EMBL/GenBank/DDBJ whole genome shotgun (WGS) entry which is preliminary data.</text>
</comment>
<name>A0ABQ8UF68_9EUKA</name>
<protein>
    <recommendedName>
        <fullName evidence="3">ATPase AAA-type core domain-containing protein</fullName>
    </recommendedName>
</protein>
<dbReference type="Proteomes" id="UP001141327">
    <property type="component" value="Unassembled WGS sequence"/>
</dbReference>
<accession>A0ABQ8UF68</accession>
<proteinExistence type="predicted"/>
<gene>
    <name evidence="1" type="ORF">PAPYR_6454</name>
</gene>
<sequence length="290" mass="33224">MEEHTYVPWLASAAVAKSATAKRSRDCIWTLYPESINLWSIRSGAPVTLITYITHWFEPSSPKCRLNFLVLLALFAVAFGELSWSERIWPAFITRKCAPMNPNMVAQFEKGSSALVGQQNAKDMISLKLSGYSRGDTTLLPVRDSIFPNNVYWESRFLNYNMVKSPHLEEWKSIDSEISKAIQRCPHYGSVIVLDEFDKTTLEVQRAVERFLQPQVYLDSNVLVDNRRNIYVIVEELDIHVAEGWTTRLLLNQTLDEKVAELRLLGRKHISDKFGAHFFGRVGDPIVYLP</sequence>
<dbReference type="EMBL" id="JAPMOS010000037">
    <property type="protein sequence ID" value="KAJ4457930.1"/>
    <property type="molecule type" value="Genomic_DNA"/>
</dbReference>
<evidence type="ECO:0000313" key="2">
    <source>
        <dbReference type="Proteomes" id="UP001141327"/>
    </source>
</evidence>